<sequence length="93" mass="10194">MGMWYDLISQYGYVAIYLLLTLGIVGLPVPDEVLMAYLGYVTSIGKLSYTLTVLSGIAGSVTGITISYILGIKLGGALYQEVWSKAFYQRKSR</sequence>
<protein>
    <recommendedName>
        <fullName evidence="5">DedA family protein</fullName>
    </recommendedName>
</protein>
<evidence type="ECO:0000256" key="1">
    <source>
        <dbReference type="ARBA" id="ARBA00010792"/>
    </source>
</evidence>
<feature type="transmembrane region" description="Helical" evidence="2">
    <location>
        <begin position="12"/>
        <end position="29"/>
    </location>
</feature>
<dbReference type="PANTHER" id="PTHR42709:SF9">
    <property type="entry name" value="ALKALINE PHOSPHATASE LIKE PROTEIN"/>
    <property type="match status" value="1"/>
</dbReference>
<comment type="similarity">
    <text evidence="1">Belongs to the DedA family.</text>
</comment>
<evidence type="ECO:0000313" key="3">
    <source>
        <dbReference type="EMBL" id="MDY0395218.1"/>
    </source>
</evidence>
<dbReference type="InterPro" id="IPR051311">
    <property type="entry name" value="DedA_domain"/>
</dbReference>
<dbReference type="EMBL" id="JAWDIP010000003">
    <property type="protein sequence ID" value="MDY0395218.1"/>
    <property type="molecule type" value="Genomic_DNA"/>
</dbReference>
<evidence type="ECO:0008006" key="5">
    <source>
        <dbReference type="Google" id="ProtNLM"/>
    </source>
</evidence>
<proteinExistence type="inferred from homology"/>
<keyword evidence="2" id="KW-0812">Transmembrane</keyword>
<reference evidence="3 4" key="1">
    <citation type="submission" date="2023-10" db="EMBL/GenBank/DDBJ databases">
        <title>Virgibacillus halophilus 5B73C genome.</title>
        <authorList>
            <person name="Miliotis G."/>
            <person name="Sengupta P."/>
            <person name="Hameed A."/>
            <person name="Chuvochina M."/>
            <person name="Mcdonagh F."/>
            <person name="Simpson A.C."/>
            <person name="Singh N.K."/>
            <person name="Rekha P.D."/>
            <person name="Raman K."/>
            <person name="Hugenholtz P."/>
            <person name="Venkateswaran K."/>
        </authorList>
    </citation>
    <scope>NUCLEOTIDE SEQUENCE [LARGE SCALE GENOMIC DNA]</scope>
    <source>
        <strain evidence="3 4">5B73C</strain>
    </source>
</reference>
<keyword evidence="2" id="KW-1133">Transmembrane helix</keyword>
<keyword evidence="2" id="KW-0472">Membrane</keyword>
<comment type="caution">
    <text evidence="3">The sequence shown here is derived from an EMBL/GenBank/DDBJ whole genome shotgun (WGS) entry which is preliminary data.</text>
</comment>
<evidence type="ECO:0000256" key="2">
    <source>
        <dbReference type="SAM" id="Phobius"/>
    </source>
</evidence>
<gene>
    <name evidence="3" type="ORF">RWE15_13315</name>
</gene>
<organism evidence="3 4">
    <name type="scientific">Tigheibacillus halophilus</name>
    <dbReference type="NCBI Taxonomy" id="361280"/>
    <lineage>
        <taxon>Bacteria</taxon>
        <taxon>Bacillati</taxon>
        <taxon>Bacillota</taxon>
        <taxon>Bacilli</taxon>
        <taxon>Bacillales</taxon>
        <taxon>Bacillaceae</taxon>
        <taxon>Tigheibacillus</taxon>
    </lineage>
</organism>
<name>A0ABU5C8T2_9BACI</name>
<keyword evidence="4" id="KW-1185">Reference proteome</keyword>
<dbReference type="PANTHER" id="PTHR42709">
    <property type="entry name" value="ALKALINE PHOSPHATASE LIKE PROTEIN"/>
    <property type="match status" value="1"/>
</dbReference>
<feature type="transmembrane region" description="Helical" evidence="2">
    <location>
        <begin position="49"/>
        <end position="70"/>
    </location>
</feature>
<accession>A0ABU5C8T2</accession>
<evidence type="ECO:0000313" key="4">
    <source>
        <dbReference type="Proteomes" id="UP001281447"/>
    </source>
</evidence>
<dbReference type="Proteomes" id="UP001281447">
    <property type="component" value="Unassembled WGS sequence"/>
</dbReference>